<feature type="signal peptide" evidence="6">
    <location>
        <begin position="1"/>
        <end position="19"/>
    </location>
</feature>
<dbReference type="InterPro" id="IPR017946">
    <property type="entry name" value="PLC-like_Pdiesterase_TIM-brl"/>
</dbReference>
<evidence type="ECO:0000256" key="4">
    <source>
        <dbReference type="ARBA" id="ARBA00030474"/>
    </source>
</evidence>
<dbReference type="SUPFAM" id="SSF51695">
    <property type="entry name" value="PLC-like phosphodiesterases"/>
    <property type="match status" value="1"/>
</dbReference>
<dbReference type="CDD" id="cd00161">
    <property type="entry name" value="beta-trefoil_Ricin-like"/>
    <property type="match status" value="1"/>
</dbReference>
<dbReference type="GO" id="GO:0006629">
    <property type="term" value="P:lipid metabolic process"/>
    <property type="evidence" value="ECO:0007669"/>
    <property type="project" value="InterPro"/>
</dbReference>
<dbReference type="CDD" id="cd08586">
    <property type="entry name" value="PI-PLCc_BcPLC_like"/>
    <property type="match status" value="1"/>
</dbReference>
<keyword evidence="9" id="KW-1185">Reference proteome</keyword>
<dbReference type="GO" id="GO:0004436">
    <property type="term" value="F:phosphatidylinositol diacylglycerol-lyase activity"/>
    <property type="evidence" value="ECO:0007669"/>
    <property type="project" value="UniProtKB-EC"/>
</dbReference>
<evidence type="ECO:0000256" key="3">
    <source>
        <dbReference type="ARBA" id="ARBA00019758"/>
    </source>
</evidence>
<comment type="caution">
    <text evidence="8">The sequence shown here is derived from an EMBL/GenBank/DDBJ whole genome shotgun (WGS) entry which is preliminary data.</text>
</comment>
<sequence length="494" mass="53567">MTVCVALGAALLTPTAAGAAGSTNEDAYRNLGQADRAEWMWGIASDTPLSAMSIPGTHDTLAIHGGAMVQTQEDYGDSANTLTAQLDRGIRAIDIRVRVTENKYFTVHHSAYYQKANFDDVLTKAQDFLRKHPKEAIVMRLRAECPYDGGGVADCANDPKSVTPARVQEIFAGYRDRYPGLFYADAASGTRRAKVPTLGQVRGKVVLGSFDNVENDNYGIEGFDDHKEDHWAASTVPEKWGYVKDNVNRAIAGSPGDLYLTYSSASTAPLGHLPSQYAGGYRSVQGGVTTEVLGVNYQLMKHLNGRSGRAGIVMMDFPGWGVVNAIIDHNADNAVKGGNRMIWLVNGNKTYVNSLHNRCMVRGPEFDSSKTGGLVTQRECQSTPPSSHQWGAEKPSYDGKGHFWIKASNGKCLTVPYNNGTPPGSGTQLFWWDCETRWFSGSQMWNIIPTKLATATGSRPAYTFINNWTGQCLSMDPATAAAAGGKVTQETCPK</sequence>
<feature type="chain" id="PRO_5009183340" description="1-phosphatidylinositol phosphodiesterase" evidence="6">
    <location>
        <begin position="20"/>
        <end position="494"/>
    </location>
</feature>
<dbReference type="PROSITE" id="PS50007">
    <property type="entry name" value="PIPLC_X_DOMAIN"/>
    <property type="match status" value="1"/>
</dbReference>
<evidence type="ECO:0000256" key="2">
    <source>
        <dbReference type="ARBA" id="ARBA00012581"/>
    </source>
</evidence>
<dbReference type="PROSITE" id="PS50231">
    <property type="entry name" value="RICIN_B_LECTIN"/>
    <property type="match status" value="1"/>
</dbReference>
<dbReference type="STRING" id="285458.BGM19_02955"/>
<dbReference type="Gene3D" id="3.20.20.190">
    <property type="entry name" value="Phosphatidylinositol (PI) phosphodiesterase"/>
    <property type="match status" value="1"/>
</dbReference>
<dbReference type="InterPro" id="IPR035992">
    <property type="entry name" value="Ricin_B-like_lectins"/>
</dbReference>
<name>A0A1E5PH37_9ACTN</name>
<dbReference type="RefSeq" id="WP_069931949.1">
    <property type="nucleotide sequence ID" value="NZ_MEHJ01000001.1"/>
</dbReference>
<gene>
    <name evidence="8" type="ORF">AS594_33655</name>
</gene>
<dbReference type="SMART" id="SM00148">
    <property type="entry name" value="PLCXc"/>
    <property type="match status" value="1"/>
</dbReference>
<reference evidence="8 9" key="1">
    <citation type="submission" date="2016-08" db="EMBL/GenBank/DDBJ databases">
        <title>Complete genome sequence of Streptomyces agglomeratus strain 6-3-2, a novel anti-MRSA actinomycete isolated from Wuli of Tebit, China.</title>
        <authorList>
            <person name="Chen X."/>
        </authorList>
    </citation>
    <scope>NUCLEOTIDE SEQUENCE [LARGE SCALE GENOMIC DNA]</scope>
    <source>
        <strain evidence="8 9">6-3-2</strain>
    </source>
</reference>
<protein>
    <recommendedName>
        <fullName evidence="3">1-phosphatidylinositol phosphodiesterase</fullName>
        <ecNumber evidence="2">4.6.1.13</ecNumber>
    </recommendedName>
    <alternativeName>
        <fullName evidence="4">Phosphatidylinositol diacylglycerol-lyase</fullName>
    </alternativeName>
    <alternativeName>
        <fullName evidence="5">Phosphatidylinositol-specific phospholipase C</fullName>
    </alternativeName>
</protein>
<dbReference type="SUPFAM" id="SSF50370">
    <property type="entry name" value="Ricin B-like lectins"/>
    <property type="match status" value="1"/>
</dbReference>
<dbReference type="EMBL" id="MEHJ01000001">
    <property type="protein sequence ID" value="OEJ28684.1"/>
    <property type="molecule type" value="Genomic_DNA"/>
</dbReference>
<keyword evidence="6" id="KW-0732">Signal</keyword>
<dbReference type="PANTHER" id="PTHR13593:SF113">
    <property type="entry name" value="SI:DKEY-266F7.9"/>
    <property type="match status" value="1"/>
</dbReference>
<dbReference type="InterPro" id="IPR051057">
    <property type="entry name" value="PI-PLC_domain"/>
</dbReference>
<proteinExistence type="predicted"/>
<accession>A0A1E5PH37</accession>
<evidence type="ECO:0000256" key="1">
    <source>
        <dbReference type="ARBA" id="ARBA00001316"/>
    </source>
</evidence>
<dbReference type="EC" id="4.6.1.13" evidence="2"/>
<dbReference type="Pfam" id="PF00388">
    <property type="entry name" value="PI-PLC-X"/>
    <property type="match status" value="1"/>
</dbReference>
<evidence type="ECO:0000256" key="5">
    <source>
        <dbReference type="ARBA" id="ARBA00030782"/>
    </source>
</evidence>
<evidence type="ECO:0000256" key="6">
    <source>
        <dbReference type="SAM" id="SignalP"/>
    </source>
</evidence>
<evidence type="ECO:0000259" key="7">
    <source>
        <dbReference type="SMART" id="SM00148"/>
    </source>
</evidence>
<dbReference type="InterPro" id="IPR000909">
    <property type="entry name" value="PLipase_C_PInositol-sp_X_dom"/>
</dbReference>
<feature type="domain" description="Phosphatidylinositol-specific phospholipase C X" evidence="7">
    <location>
        <begin position="46"/>
        <end position="210"/>
    </location>
</feature>
<dbReference type="PANTHER" id="PTHR13593">
    <property type="match status" value="1"/>
</dbReference>
<dbReference type="GO" id="GO:0008081">
    <property type="term" value="F:phosphoric diester hydrolase activity"/>
    <property type="evidence" value="ECO:0007669"/>
    <property type="project" value="InterPro"/>
</dbReference>
<dbReference type="AlphaFoldDB" id="A0A1E5PH37"/>
<dbReference type="Gene3D" id="2.80.10.50">
    <property type="match status" value="1"/>
</dbReference>
<comment type="catalytic activity">
    <reaction evidence="1">
        <text>a 1,2-diacyl-sn-glycero-3-phospho-(1D-myo-inositol) = 1D-myo-inositol 1,2-cyclic phosphate + a 1,2-diacyl-sn-glycerol</text>
        <dbReference type="Rhea" id="RHEA:17093"/>
        <dbReference type="ChEBI" id="CHEBI:17815"/>
        <dbReference type="ChEBI" id="CHEBI:57880"/>
        <dbReference type="ChEBI" id="CHEBI:58484"/>
        <dbReference type="EC" id="4.6.1.13"/>
    </reaction>
</comment>
<organism evidence="8 9">
    <name type="scientific">Streptomyces agglomeratus</name>
    <dbReference type="NCBI Taxonomy" id="285458"/>
    <lineage>
        <taxon>Bacteria</taxon>
        <taxon>Bacillati</taxon>
        <taxon>Actinomycetota</taxon>
        <taxon>Actinomycetes</taxon>
        <taxon>Kitasatosporales</taxon>
        <taxon>Streptomycetaceae</taxon>
        <taxon>Streptomyces</taxon>
    </lineage>
</organism>
<evidence type="ECO:0000313" key="8">
    <source>
        <dbReference type="EMBL" id="OEJ28684.1"/>
    </source>
</evidence>
<evidence type="ECO:0000313" key="9">
    <source>
        <dbReference type="Proteomes" id="UP000095759"/>
    </source>
</evidence>
<dbReference type="Proteomes" id="UP000095759">
    <property type="component" value="Unassembled WGS sequence"/>
</dbReference>